<dbReference type="HOGENOM" id="CLU_021572_4_2_7"/>
<dbReference type="SUPFAM" id="SSF52242">
    <property type="entry name" value="Cobalamin (vitamin B12)-binding domain"/>
    <property type="match status" value="1"/>
</dbReference>
<dbReference type="Pfam" id="PF02310">
    <property type="entry name" value="B12-binding"/>
    <property type="match status" value="1"/>
</dbReference>
<keyword evidence="3" id="KW-0479">Metal-binding</keyword>
<dbReference type="PROSITE" id="PS51918">
    <property type="entry name" value="RADICAL_SAM"/>
    <property type="match status" value="1"/>
</dbReference>
<dbReference type="Gene3D" id="3.40.50.280">
    <property type="entry name" value="Cobalamin-binding domain"/>
    <property type="match status" value="1"/>
</dbReference>
<dbReference type="AlphaFoldDB" id="B3E203"/>
<dbReference type="KEGG" id="glo:Glov_3401"/>
<keyword evidence="4" id="KW-0408">Iron</keyword>
<evidence type="ECO:0000256" key="3">
    <source>
        <dbReference type="ARBA" id="ARBA00022723"/>
    </source>
</evidence>
<dbReference type="PROSITE" id="PS51332">
    <property type="entry name" value="B12_BINDING"/>
    <property type="match status" value="1"/>
</dbReference>
<dbReference type="SUPFAM" id="SSF102114">
    <property type="entry name" value="Radical SAM enzymes"/>
    <property type="match status" value="1"/>
</dbReference>
<dbReference type="Pfam" id="PF04055">
    <property type="entry name" value="Radical_SAM"/>
    <property type="match status" value="1"/>
</dbReference>
<dbReference type="eggNOG" id="COG1032">
    <property type="taxonomic scope" value="Bacteria"/>
</dbReference>
<dbReference type="SMART" id="SM00729">
    <property type="entry name" value="Elp3"/>
    <property type="match status" value="1"/>
</dbReference>
<dbReference type="GO" id="GO:0046872">
    <property type="term" value="F:metal ion binding"/>
    <property type="evidence" value="ECO:0007669"/>
    <property type="project" value="UniProtKB-KW"/>
</dbReference>
<dbReference type="InterPro" id="IPR051198">
    <property type="entry name" value="BchE-like"/>
</dbReference>
<dbReference type="PANTHER" id="PTHR43409">
    <property type="entry name" value="ANAEROBIC MAGNESIUM-PROTOPORPHYRIN IX MONOMETHYL ESTER CYCLASE-RELATED"/>
    <property type="match status" value="1"/>
</dbReference>
<evidence type="ECO:0000256" key="5">
    <source>
        <dbReference type="ARBA" id="ARBA00023014"/>
    </source>
</evidence>
<dbReference type="Proteomes" id="UP000002420">
    <property type="component" value="Chromosome"/>
</dbReference>
<name>B3E203_TRIL1</name>
<dbReference type="Gene3D" id="3.80.30.20">
    <property type="entry name" value="tm_1862 like domain"/>
    <property type="match status" value="1"/>
</dbReference>
<feature type="domain" description="B12-binding" evidence="6">
    <location>
        <begin position="18"/>
        <end position="151"/>
    </location>
</feature>
<dbReference type="STRING" id="398767.Glov_3401"/>
<evidence type="ECO:0000256" key="4">
    <source>
        <dbReference type="ARBA" id="ARBA00023004"/>
    </source>
</evidence>
<dbReference type="RefSeq" id="WP_012471428.1">
    <property type="nucleotide sequence ID" value="NC_010814.1"/>
</dbReference>
<dbReference type="CDD" id="cd02068">
    <property type="entry name" value="radical_SAM_B12_BD"/>
    <property type="match status" value="1"/>
</dbReference>
<dbReference type="SFLD" id="SFLDG01082">
    <property type="entry name" value="B12-binding_domain_containing"/>
    <property type="match status" value="1"/>
</dbReference>
<dbReference type="InterPro" id="IPR058240">
    <property type="entry name" value="rSAM_sf"/>
</dbReference>
<evidence type="ECO:0000256" key="1">
    <source>
        <dbReference type="ARBA" id="ARBA00001966"/>
    </source>
</evidence>
<evidence type="ECO:0000313" key="9">
    <source>
        <dbReference type="Proteomes" id="UP000002420"/>
    </source>
</evidence>
<comment type="cofactor">
    <cofactor evidence="1">
        <name>[4Fe-4S] cluster</name>
        <dbReference type="ChEBI" id="CHEBI:49883"/>
    </cofactor>
</comment>
<dbReference type="GO" id="GO:0051539">
    <property type="term" value="F:4 iron, 4 sulfur cluster binding"/>
    <property type="evidence" value="ECO:0007669"/>
    <property type="project" value="UniProtKB-KW"/>
</dbReference>
<dbReference type="InterPro" id="IPR006158">
    <property type="entry name" value="Cobalamin-bd"/>
</dbReference>
<sequence length="484" mass="54853">MLDSSAPTNPRILFVNLNPRPDWSRDKTLIYFNIGLCQVMTHVKKCGYQFDLLDFSVTPMYRSQFVEQIYQEKYDVIAFGGMVHTLWQMEELSVLIKTVCPRTCIVVGGYATMLKNDAVLRWTCADVAIRGEGEFALVDVLERIKQGKSFADIPGVAYKDQEGIHSAATRKPEFSLDQKGVPDWDLFDVEAYVQSGSKLLSHHLGVFQNQRFFPVITTRGCPYRCTFCSNNQLIQTHNPYRRHSVAFVAAMIKGLHDRYAINHFKFLDELSFLNKSDVVQLLDELDTMGLKITIEAICRVGLFGDNDLALVNRMKAAGFTRLFYSLESGSPRILELMNKQISVEEFSAQKRVLDAAGISSGTNVIVGYPTETAEDIARTFTVCLENRILPSVCFLLPIPGSEIYDRAIRDGYIKDEKEYVLDIGEQQYLKVNMSQLTDDELYSCTLNHLKQIRNDLSLTIPDENLICSVNAGVKRVSKKTMFLD</sequence>
<dbReference type="InterPro" id="IPR006638">
    <property type="entry name" value="Elp3/MiaA/NifB-like_rSAM"/>
</dbReference>
<dbReference type="SFLD" id="SFLDS00029">
    <property type="entry name" value="Radical_SAM"/>
    <property type="match status" value="1"/>
</dbReference>
<organism evidence="8 9">
    <name type="scientific">Trichlorobacter lovleyi (strain ATCC BAA-1151 / DSM 17278 / SZ)</name>
    <name type="common">Geobacter lovleyi</name>
    <dbReference type="NCBI Taxonomy" id="398767"/>
    <lineage>
        <taxon>Bacteria</taxon>
        <taxon>Pseudomonadati</taxon>
        <taxon>Thermodesulfobacteriota</taxon>
        <taxon>Desulfuromonadia</taxon>
        <taxon>Geobacterales</taxon>
        <taxon>Geobacteraceae</taxon>
        <taxon>Trichlorobacter</taxon>
    </lineage>
</organism>
<gene>
    <name evidence="8" type="ordered locus">Glov_3401</name>
</gene>
<dbReference type="EMBL" id="CP001089">
    <property type="protein sequence ID" value="ACD97106.1"/>
    <property type="molecule type" value="Genomic_DNA"/>
</dbReference>
<feature type="domain" description="Radical SAM core" evidence="7">
    <location>
        <begin position="207"/>
        <end position="430"/>
    </location>
</feature>
<dbReference type="GO" id="GO:0003824">
    <property type="term" value="F:catalytic activity"/>
    <property type="evidence" value="ECO:0007669"/>
    <property type="project" value="InterPro"/>
</dbReference>
<dbReference type="GO" id="GO:0031419">
    <property type="term" value="F:cobalamin binding"/>
    <property type="evidence" value="ECO:0007669"/>
    <property type="project" value="InterPro"/>
</dbReference>
<keyword evidence="2" id="KW-0949">S-adenosyl-L-methionine</keyword>
<proteinExistence type="predicted"/>
<protein>
    <submittedName>
        <fullName evidence="8">Radical SAM domain protein</fullName>
    </submittedName>
</protein>
<keyword evidence="5" id="KW-0411">Iron-sulfur</keyword>
<dbReference type="CDD" id="cd01335">
    <property type="entry name" value="Radical_SAM"/>
    <property type="match status" value="1"/>
</dbReference>
<dbReference type="OrthoDB" id="9762608at2"/>
<evidence type="ECO:0000259" key="7">
    <source>
        <dbReference type="PROSITE" id="PS51918"/>
    </source>
</evidence>
<dbReference type="InterPro" id="IPR036724">
    <property type="entry name" value="Cobalamin-bd_sf"/>
</dbReference>
<dbReference type="SFLD" id="SFLDG01123">
    <property type="entry name" value="methyltransferase_(Class_B)"/>
    <property type="match status" value="1"/>
</dbReference>
<evidence type="ECO:0000313" key="8">
    <source>
        <dbReference type="EMBL" id="ACD97106.1"/>
    </source>
</evidence>
<accession>B3E203</accession>
<dbReference type="InterPro" id="IPR023404">
    <property type="entry name" value="rSAM_horseshoe"/>
</dbReference>
<dbReference type="InterPro" id="IPR007197">
    <property type="entry name" value="rSAM"/>
</dbReference>
<evidence type="ECO:0000256" key="2">
    <source>
        <dbReference type="ARBA" id="ARBA00022691"/>
    </source>
</evidence>
<dbReference type="InterPro" id="IPR034466">
    <property type="entry name" value="Methyltransferase_Class_B"/>
</dbReference>
<reference evidence="8 9" key="1">
    <citation type="submission" date="2008-05" db="EMBL/GenBank/DDBJ databases">
        <title>Complete sequence of chromosome of Geobacter lovleyi SZ.</title>
        <authorList>
            <consortium name="US DOE Joint Genome Institute"/>
            <person name="Lucas S."/>
            <person name="Copeland A."/>
            <person name="Lapidus A."/>
            <person name="Glavina del Rio T."/>
            <person name="Dalin E."/>
            <person name="Tice H."/>
            <person name="Bruce D."/>
            <person name="Goodwin L."/>
            <person name="Pitluck S."/>
            <person name="Chertkov O."/>
            <person name="Meincke L."/>
            <person name="Brettin T."/>
            <person name="Detter J.C."/>
            <person name="Han C."/>
            <person name="Tapia R."/>
            <person name="Kuske C.R."/>
            <person name="Schmutz J."/>
            <person name="Larimer F."/>
            <person name="Land M."/>
            <person name="Hauser L."/>
            <person name="Kyrpides N."/>
            <person name="Mikhailova N."/>
            <person name="Sung Y."/>
            <person name="Fletcher K.E."/>
            <person name="Ritalahti K.M."/>
            <person name="Loeffler F.E."/>
            <person name="Richardson P."/>
        </authorList>
    </citation>
    <scope>NUCLEOTIDE SEQUENCE [LARGE SCALE GENOMIC DNA]</scope>
    <source>
        <strain evidence="9">ATCC BAA-1151 / DSM 17278 / SZ</strain>
    </source>
</reference>
<keyword evidence="9" id="KW-1185">Reference proteome</keyword>
<evidence type="ECO:0000259" key="6">
    <source>
        <dbReference type="PROSITE" id="PS51332"/>
    </source>
</evidence>